<accession>A0AAI9DIK8</accession>
<dbReference type="EMBL" id="ABLOKC030000004">
    <property type="protein sequence ID" value="EML1470481.1"/>
    <property type="molecule type" value="Genomic_DNA"/>
</dbReference>
<dbReference type="RefSeq" id="WP_053075865.1">
    <property type="nucleotide sequence ID" value="NZ_LDZN01000014.1"/>
</dbReference>
<protein>
    <submittedName>
        <fullName evidence="1">Uncharacterized protein</fullName>
    </submittedName>
</protein>
<gene>
    <name evidence="1" type="ORF">QEG54_001173</name>
</gene>
<sequence>MTQATDREPMALVKDKTDFRKRLALIESLRVTPRPGSAEALRYLACHDFVYEVRLAAWSAAVQQGIALKKPLARPRYALFTERLIARIKKICAYLGECYYSCWATLLAILTGG</sequence>
<proteinExistence type="predicted"/>
<comment type="caution">
    <text evidence="1">The sequence shown here is derived from an EMBL/GenBank/DDBJ whole genome shotgun (WGS) entry which is preliminary data.</text>
</comment>
<dbReference type="AlphaFoldDB" id="A0AAI9DIK8"/>
<evidence type="ECO:0000313" key="1">
    <source>
        <dbReference type="EMBL" id="EML1470481.1"/>
    </source>
</evidence>
<organism evidence="1">
    <name type="scientific">Pluralibacter gergoviae</name>
    <name type="common">Enterobacter gergoviae</name>
    <dbReference type="NCBI Taxonomy" id="61647"/>
    <lineage>
        <taxon>Bacteria</taxon>
        <taxon>Pseudomonadati</taxon>
        <taxon>Pseudomonadota</taxon>
        <taxon>Gammaproteobacteria</taxon>
        <taxon>Enterobacterales</taxon>
        <taxon>Enterobacteriaceae</taxon>
        <taxon>Pluralibacter</taxon>
    </lineage>
</organism>
<reference evidence="1" key="1">
    <citation type="submission" date="2024-02" db="EMBL/GenBank/DDBJ databases">
        <authorList>
            <consortium name="Clinical and Environmental Microbiology Branch: Whole genome sequencing antimicrobial resistance pathogens in the healthcare setting"/>
        </authorList>
    </citation>
    <scope>NUCLEOTIDE SEQUENCE</scope>
    <source>
        <strain evidence="1">2021DK-00143</strain>
    </source>
</reference>
<name>A0AAI9DIK8_PLUGE</name>